<dbReference type="SUPFAM" id="SSF55666">
    <property type="entry name" value="Ribonuclease PH domain 2-like"/>
    <property type="match status" value="1"/>
</dbReference>
<evidence type="ECO:0000256" key="6">
    <source>
        <dbReference type="SAM" id="MobiDB-lite"/>
    </source>
</evidence>
<dbReference type="Proteomes" id="UP000703269">
    <property type="component" value="Unassembled WGS sequence"/>
</dbReference>
<dbReference type="GO" id="GO:0016075">
    <property type="term" value="P:rRNA catabolic process"/>
    <property type="evidence" value="ECO:0007669"/>
    <property type="project" value="TreeGrafter"/>
</dbReference>
<sequence length="288" mass="30161">MAHPPTRRDGRSNDELRPVTITYDGLDRVDGSARFGFGQTQALASLSGPIEVRPNHESPSHATLEVHVRPLASVPGTDSRALAATLKAVLAPAILLAQHPRTLIQIVGQALCGSESGSGLGSTGRGWNASLVASLVNACSAALINAGSVPMNGVVCAVSVGRIPDPSNSASFVAVLDPSEAELASLEGGGCFVYMFSSTLPPSTDDEEDIPQSSLLWTNYTATSGVINDEEFAEAKSLAFEGAEEVWRLLKNSIKPGHLASPESASKRDVKTKEEPPSGEDDDSKMEI</sequence>
<evidence type="ECO:0000256" key="1">
    <source>
        <dbReference type="ARBA" id="ARBA00004123"/>
    </source>
</evidence>
<name>A0A9P3FY98_9APHY</name>
<dbReference type="AlphaFoldDB" id="A0A9P3FY98"/>
<evidence type="ECO:0000256" key="5">
    <source>
        <dbReference type="ARBA" id="ARBA00023242"/>
    </source>
</evidence>
<comment type="similarity">
    <text evidence="2">Belongs to the RNase PH family.</text>
</comment>
<feature type="region of interest" description="Disordered" evidence="6">
    <location>
        <begin position="256"/>
        <end position="288"/>
    </location>
</feature>
<dbReference type="Gene3D" id="3.30.230.70">
    <property type="entry name" value="GHMP Kinase, N-terminal domain"/>
    <property type="match status" value="1"/>
</dbReference>
<evidence type="ECO:0000256" key="4">
    <source>
        <dbReference type="ARBA" id="ARBA00022835"/>
    </source>
</evidence>
<evidence type="ECO:0000313" key="9">
    <source>
        <dbReference type="Proteomes" id="UP000703269"/>
    </source>
</evidence>
<dbReference type="InterPro" id="IPR020568">
    <property type="entry name" value="Ribosomal_Su5_D2-typ_SF"/>
</dbReference>
<dbReference type="GO" id="GO:0071051">
    <property type="term" value="P:poly(A)-dependent snoRNA 3'-end processing"/>
    <property type="evidence" value="ECO:0007669"/>
    <property type="project" value="TreeGrafter"/>
</dbReference>
<comment type="subcellular location">
    <subcellularLocation>
        <location evidence="1">Nucleus</location>
    </subcellularLocation>
</comment>
<dbReference type="EMBL" id="BPQB01000002">
    <property type="protein sequence ID" value="GJE85432.1"/>
    <property type="molecule type" value="Genomic_DNA"/>
</dbReference>
<dbReference type="InterPro" id="IPR050080">
    <property type="entry name" value="RNase_PH"/>
</dbReference>
<dbReference type="SUPFAM" id="SSF54211">
    <property type="entry name" value="Ribosomal protein S5 domain 2-like"/>
    <property type="match status" value="1"/>
</dbReference>
<dbReference type="Pfam" id="PF01138">
    <property type="entry name" value="RNase_PH"/>
    <property type="match status" value="1"/>
</dbReference>
<feature type="domain" description="Exoribonuclease phosphorolytic" evidence="7">
    <location>
        <begin position="15"/>
        <end position="147"/>
    </location>
</feature>
<keyword evidence="3" id="KW-0698">rRNA processing</keyword>
<evidence type="ECO:0000256" key="3">
    <source>
        <dbReference type="ARBA" id="ARBA00022552"/>
    </source>
</evidence>
<evidence type="ECO:0000256" key="2">
    <source>
        <dbReference type="ARBA" id="ARBA00006678"/>
    </source>
</evidence>
<dbReference type="PANTHER" id="PTHR11953:SF1">
    <property type="entry name" value="EXOSOME COMPLEX COMPONENT RRP46"/>
    <property type="match status" value="1"/>
</dbReference>
<gene>
    <name evidence="8" type="ORF">PsYK624_015110</name>
</gene>
<dbReference type="InterPro" id="IPR027408">
    <property type="entry name" value="PNPase/RNase_PH_dom_sf"/>
</dbReference>
<dbReference type="OrthoDB" id="27298at2759"/>
<organism evidence="8 9">
    <name type="scientific">Phanerochaete sordida</name>
    <dbReference type="NCBI Taxonomy" id="48140"/>
    <lineage>
        <taxon>Eukaryota</taxon>
        <taxon>Fungi</taxon>
        <taxon>Dikarya</taxon>
        <taxon>Basidiomycota</taxon>
        <taxon>Agaricomycotina</taxon>
        <taxon>Agaricomycetes</taxon>
        <taxon>Polyporales</taxon>
        <taxon>Phanerochaetaceae</taxon>
        <taxon>Phanerochaete</taxon>
    </lineage>
</organism>
<protein>
    <submittedName>
        <fullName evidence="8">Exosome complex component Rrp41</fullName>
    </submittedName>
</protein>
<keyword evidence="4" id="KW-0271">Exosome</keyword>
<dbReference type="GO" id="GO:0003723">
    <property type="term" value="F:RNA binding"/>
    <property type="evidence" value="ECO:0007669"/>
    <property type="project" value="TreeGrafter"/>
</dbReference>
<dbReference type="GO" id="GO:0034475">
    <property type="term" value="P:U4 snRNA 3'-end processing"/>
    <property type="evidence" value="ECO:0007669"/>
    <property type="project" value="TreeGrafter"/>
</dbReference>
<dbReference type="GO" id="GO:0071028">
    <property type="term" value="P:nuclear mRNA surveillance"/>
    <property type="evidence" value="ECO:0007669"/>
    <property type="project" value="TreeGrafter"/>
</dbReference>
<dbReference type="GO" id="GO:0006364">
    <property type="term" value="P:rRNA processing"/>
    <property type="evidence" value="ECO:0007669"/>
    <property type="project" value="UniProtKB-KW"/>
</dbReference>
<evidence type="ECO:0000313" key="8">
    <source>
        <dbReference type="EMBL" id="GJE85432.1"/>
    </source>
</evidence>
<dbReference type="GO" id="GO:0000177">
    <property type="term" value="C:cytoplasmic exosome (RNase complex)"/>
    <property type="evidence" value="ECO:0007669"/>
    <property type="project" value="TreeGrafter"/>
</dbReference>
<comment type="caution">
    <text evidence="8">The sequence shown here is derived from an EMBL/GenBank/DDBJ whole genome shotgun (WGS) entry which is preliminary data.</text>
</comment>
<feature type="compositionally biased region" description="Basic and acidic residues" evidence="6">
    <location>
        <begin position="265"/>
        <end position="276"/>
    </location>
</feature>
<dbReference type="InterPro" id="IPR036345">
    <property type="entry name" value="ExoRNase_PH_dom2_sf"/>
</dbReference>
<feature type="compositionally biased region" description="Acidic residues" evidence="6">
    <location>
        <begin position="277"/>
        <end position="288"/>
    </location>
</feature>
<dbReference type="PANTHER" id="PTHR11953">
    <property type="entry name" value="EXOSOME COMPLEX COMPONENT"/>
    <property type="match status" value="1"/>
</dbReference>
<dbReference type="InterPro" id="IPR001247">
    <property type="entry name" value="ExoRNase_PH_dom1"/>
</dbReference>
<accession>A0A9P3FY98</accession>
<keyword evidence="5" id="KW-0539">Nucleus</keyword>
<reference evidence="8 9" key="1">
    <citation type="submission" date="2021-08" db="EMBL/GenBank/DDBJ databases">
        <title>Draft Genome Sequence of Phanerochaete sordida strain YK-624.</title>
        <authorList>
            <person name="Mori T."/>
            <person name="Dohra H."/>
            <person name="Suzuki T."/>
            <person name="Kawagishi H."/>
            <person name="Hirai H."/>
        </authorList>
    </citation>
    <scope>NUCLEOTIDE SEQUENCE [LARGE SCALE GENOMIC DNA]</scope>
    <source>
        <strain evidence="8 9">YK-624</strain>
    </source>
</reference>
<proteinExistence type="inferred from homology"/>
<evidence type="ECO:0000259" key="7">
    <source>
        <dbReference type="Pfam" id="PF01138"/>
    </source>
</evidence>
<dbReference type="GO" id="GO:0005730">
    <property type="term" value="C:nucleolus"/>
    <property type="evidence" value="ECO:0007669"/>
    <property type="project" value="TreeGrafter"/>
</dbReference>
<dbReference type="GO" id="GO:0000176">
    <property type="term" value="C:nuclear exosome (RNase complex)"/>
    <property type="evidence" value="ECO:0007669"/>
    <property type="project" value="UniProtKB-ARBA"/>
</dbReference>
<keyword evidence="9" id="KW-1185">Reference proteome</keyword>